<evidence type="ECO:0000256" key="3">
    <source>
        <dbReference type="ARBA" id="ARBA00022840"/>
    </source>
</evidence>
<dbReference type="PRINTS" id="PR00301">
    <property type="entry name" value="HEATSHOCK70"/>
</dbReference>
<dbReference type="Pfam" id="PF00012">
    <property type="entry name" value="HSP70"/>
    <property type="match status" value="1"/>
</dbReference>
<evidence type="ECO:0000256" key="4">
    <source>
        <dbReference type="RuleBase" id="RU003322"/>
    </source>
</evidence>
<dbReference type="WBParaSite" id="PDA_v2.g25812.t1">
    <property type="protein sequence ID" value="PDA_v2.g25812.t1"/>
    <property type="gene ID" value="PDA_v2.g25812"/>
</dbReference>
<evidence type="ECO:0000313" key="6">
    <source>
        <dbReference type="WBParaSite" id="PDA_v2.g25812.t1"/>
    </source>
</evidence>
<dbReference type="PANTHER" id="PTHR19375">
    <property type="entry name" value="HEAT SHOCK PROTEIN 70KDA"/>
    <property type="match status" value="1"/>
</dbReference>
<dbReference type="SUPFAM" id="SSF53067">
    <property type="entry name" value="Actin-like ATPase domain"/>
    <property type="match status" value="2"/>
</dbReference>
<protein>
    <submittedName>
        <fullName evidence="6">Uncharacterized protein</fullName>
    </submittedName>
</protein>
<dbReference type="InterPro" id="IPR043129">
    <property type="entry name" value="ATPase_NBD"/>
</dbReference>
<dbReference type="Proteomes" id="UP000887578">
    <property type="component" value="Unplaced"/>
</dbReference>
<dbReference type="Gene3D" id="3.90.640.10">
    <property type="entry name" value="Actin, Chain A, domain 4"/>
    <property type="match status" value="1"/>
</dbReference>
<evidence type="ECO:0000256" key="1">
    <source>
        <dbReference type="ARBA" id="ARBA00007381"/>
    </source>
</evidence>
<evidence type="ECO:0000313" key="5">
    <source>
        <dbReference type="Proteomes" id="UP000887578"/>
    </source>
</evidence>
<dbReference type="Gene3D" id="3.30.420.40">
    <property type="match status" value="2"/>
</dbReference>
<reference evidence="6" key="1">
    <citation type="submission" date="2022-11" db="UniProtKB">
        <authorList>
            <consortium name="WormBaseParasite"/>
        </authorList>
    </citation>
    <scope>IDENTIFICATION</scope>
</reference>
<organism evidence="5 6">
    <name type="scientific">Panagrolaimus davidi</name>
    <dbReference type="NCBI Taxonomy" id="227884"/>
    <lineage>
        <taxon>Eukaryota</taxon>
        <taxon>Metazoa</taxon>
        <taxon>Ecdysozoa</taxon>
        <taxon>Nematoda</taxon>
        <taxon>Chromadorea</taxon>
        <taxon>Rhabditida</taxon>
        <taxon>Tylenchina</taxon>
        <taxon>Panagrolaimomorpha</taxon>
        <taxon>Panagrolaimoidea</taxon>
        <taxon>Panagrolaimidae</taxon>
        <taxon>Panagrolaimus</taxon>
    </lineage>
</organism>
<keyword evidence="3 4" id="KW-0067">ATP-binding</keyword>
<accession>A0A914Q9L5</accession>
<dbReference type="InterPro" id="IPR029047">
    <property type="entry name" value="HSP70_peptide-bd_sf"/>
</dbReference>
<dbReference type="InterPro" id="IPR013126">
    <property type="entry name" value="Hsp_70_fam"/>
</dbReference>
<dbReference type="AlphaFoldDB" id="A0A914Q9L5"/>
<dbReference type="Gene3D" id="2.60.34.10">
    <property type="entry name" value="Substrate Binding Domain Of DNAk, Chain A, domain 1"/>
    <property type="match status" value="1"/>
</dbReference>
<sequence>MGKFCRQKKFLKLEILALMSAENLERFKLNPTRPAVGIHLGTTNSFVGCFNNNNVEIVITLFGKRKVSSHVFYNDNGVCMIGEQSYVGLKTSPNRIVYDSKRIIGLKYDDNIVNRNKPFWTFNLAKSGNNRPVYVIDKNHQVSPEEVTSEILKELIKMAQGYIGKEKIKSAVITVPDHFLVGQKEATIHAATLAGIEHVKVITESTAVAFAYGFDHKRFDEYNLFIFRLGGGTCDVTIIKIDNGEFIVIGHAGDTQLGGRDYDNCLMHYFDEKYPQLRVNEIIKSERMRLRKACENFKIAISERRFVTLVFVKLPKKQLYFRIDLDYVLPDLELPEEDLTYKEYKEIVVHLTRRCRKLCLDALEETQLTADDIDEILLAGGSSKMRVIKDMLKEIFPTKELSEAINPDEVLAYGATLRAAQLLDPEKSKTFCNDRALSNGIGVSMVGNRYHYLIKRNTPIPTKFGPEIYSTVYNNQTVMNFYICQGERLSADKNYLIMDVELQGLPKKRAEKVKATLELELDGNGFLTAVARGGGKEVTKQLTAYAPPLIGFKILNKWMLFV</sequence>
<dbReference type="GO" id="GO:0140662">
    <property type="term" value="F:ATP-dependent protein folding chaperone"/>
    <property type="evidence" value="ECO:0007669"/>
    <property type="project" value="InterPro"/>
</dbReference>
<name>A0A914Q9L5_9BILA</name>
<keyword evidence="5" id="KW-1185">Reference proteome</keyword>
<dbReference type="SUPFAM" id="SSF100920">
    <property type="entry name" value="Heat shock protein 70kD (HSP70), peptide-binding domain"/>
    <property type="match status" value="1"/>
</dbReference>
<keyword evidence="2 4" id="KW-0547">Nucleotide-binding</keyword>
<dbReference type="GO" id="GO:0005524">
    <property type="term" value="F:ATP binding"/>
    <property type="evidence" value="ECO:0007669"/>
    <property type="project" value="UniProtKB-KW"/>
</dbReference>
<evidence type="ECO:0000256" key="2">
    <source>
        <dbReference type="ARBA" id="ARBA00022741"/>
    </source>
</evidence>
<comment type="similarity">
    <text evidence="1 4">Belongs to the heat shock protein 70 family.</text>
</comment>
<proteinExistence type="inferred from homology"/>